<comment type="caution">
    <text evidence="1">The sequence shown here is derived from an EMBL/GenBank/DDBJ whole genome shotgun (WGS) entry which is preliminary data.</text>
</comment>
<evidence type="ECO:0000313" key="1">
    <source>
        <dbReference type="EMBL" id="OTP75949.1"/>
    </source>
</evidence>
<dbReference type="InterPro" id="IPR008930">
    <property type="entry name" value="Terpenoid_cyclase/PrenylTrfase"/>
</dbReference>
<proteinExistence type="predicted"/>
<evidence type="ECO:0000313" key="2">
    <source>
        <dbReference type="Proteomes" id="UP000194546"/>
    </source>
</evidence>
<reference evidence="1 2" key="1">
    <citation type="submission" date="2017-03" db="EMBL/GenBank/DDBJ databases">
        <title>Genome analysis of strain PAMC 26510.</title>
        <authorList>
            <person name="Oh H.-M."/>
            <person name="Yang J.-A."/>
        </authorList>
    </citation>
    <scope>NUCLEOTIDE SEQUENCE [LARGE SCALE GENOMIC DNA]</scope>
    <source>
        <strain evidence="1 2">PAMC 26510</strain>
    </source>
</reference>
<dbReference type="SUPFAM" id="SSF48239">
    <property type="entry name" value="Terpenoid cyclases/Protein prenyltransferases"/>
    <property type="match status" value="1"/>
</dbReference>
<dbReference type="InterPro" id="IPR008929">
    <property type="entry name" value="Chondroitin_lyas"/>
</dbReference>
<evidence type="ECO:0008006" key="3">
    <source>
        <dbReference type="Google" id="ProtNLM"/>
    </source>
</evidence>
<dbReference type="EMBL" id="NBTY01000066">
    <property type="protein sequence ID" value="OTP75949.1"/>
    <property type="molecule type" value="Genomic_DNA"/>
</dbReference>
<organism evidence="1 2">
    <name type="scientific">Caballeronia sordidicola</name>
    <name type="common">Burkholderia sordidicola</name>
    <dbReference type="NCBI Taxonomy" id="196367"/>
    <lineage>
        <taxon>Bacteria</taxon>
        <taxon>Pseudomonadati</taxon>
        <taxon>Pseudomonadota</taxon>
        <taxon>Betaproteobacteria</taxon>
        <taxon>Burkholderiales</taxon>
        <taxon>Burkholderiaceae</taxon>
        <taxon>Caballeronia</taxon>
    </lineage>
</organism>
<dbReference type="AlphaFoldDB" id="A0A242MWX9"/>
<name>A0A242MWX9_CABSO</name>
<dbReference type="Gene3D" id="1.50.10.100">
    <property type="entry name" value="Chondroitin AC/alginate lyase"/>
    <property type="match status" value="1"/>
</dbReference>
<dbReference type="RefSeq" id="WP_086381417.1">
    <property type="nucleotide sequence ID" value="NZ_NBTY01000066.1"/>
</dbReference>
<protein>
    <recommendedName>
        <fullName evidence="3">Aspartate-semialdehyde dehydrogenase</fullName>
    </recommendedName>
</protein>
<accession>A0A242MWX9</accession>
<sequence length="399" mass="45299">MLKPTPLPVDVKSIADLLLDQCRAEDFSGYDPFDGLNSTAFDRVGGNRFSLARIAWLQFHKRSPFNLRKLVGVPKMRNPKGIALIILGLLERCRYERSEFELNEAVALGDWLLTQRADPIVWKHHAWGYHFDWAARAFYVPCGKPNAITTCYVARALYALGEITDARRFTDAAIDAGFFLDGLHLCESGVDYYGYIPGETAFVHNASLWAAAFVAETATRIGDESMLRRALRVAHQSVSMQRDDGSWPYGVRSHHTFVDGFHTGYNLEALELLGRTAKTKGFSDAIDKGLHYYRENFFLPDGTVKYYNDCVWPLDTHSVAQAVITLVRIGGTEKDFAIAKRVLTRAHASLYLPDQERFIYQKGRWVTNSVNYLRWTQAWAFYALSVYAVSLETRPDEIE</sequence>
<dbReference type="Proteomes" id="UP000194546">
    <property type="component" value="Unassembled WGS sequence"/>
</dbReference>
<gene>
    <name evidence="1" type="ORF">PAMC26510_12465</name>
</gene>